<sequence length="272" mass="31007">FAPHQNGLLPPNIAVTTPQYQKLQNKFYRIALNDCDSTFILKNGMIAVVRNIVFINDEYLLVVSKFNDVTEFTNIGLKSKEIGMFLCAALSREIFMSQKRKSREMGTCSRGDGEEDLFGDDISRLSALTRNRGDSQMESRYGSPSIDVKTKGPHDEPRKRKQVDYCVWLAGSNPNKCANLYIKTLLSNGVCEHIRWSGANDTFALKGTRLAEAFEEVMNRNKNFKKVDRAIVAESMRRALRCAKERLRKSRMVAATNNQDPQREMDDDEDEF</sequence>
<feature type="region of interest" description="Disordered" evidence="1">
    <location>
        <begin position="132"/>
        <end position="157"/>
    </location>
</feature>
<keyword evidence="3" id="KW-1185">Reference proteome</keyword>
<accession>A0AA39C2Z0</accession>
<gene>
    <name evidence="2" type="ORF">PV327_011487</name>
</gene>
<organism evidence="2 3">
    <name type="scientific">Microctonus hyperodae</name>
    <name type="common">Parasitoid wasp</name>
    <dbReference type="NCBI Taxonomy" id="165561"/>
    <lineage>
        <taxon>Eukaryota</taxon>
        <taxon>Metazoa</taxon>
        <taxon>Ecdysozoa</taxon>
        <taxon>Arthropoda</taxon>
        <taxon>Hexapoda</taxon>
        <taxon>Insecta</taxon>
        <taxon>Pterygota</taxon>
        <taxon>Neoptera</taxon>
        <taxon>Endopterygota</taxon>
        <taxon>Hymenoptera</taxon>
        <taxon>Apocrita</taxon>
        <taxon>Ichneumonoidea</taxon>
        <taxon>Braconidae</taxon>
        <taxon>Euphorinae</taxon>
        <taxon>Microctonus</taxon>
    </lineage>
</organism>
<evidence type="ECO:0000256" key="1">
    <source>
        <dbReference type="SAM" id="MobiDB-lite"/>
    </source>
</evidence>
<proteinExistence type="predicted"/>
<comment type="caution">
    <text evidence="2">The sequence shown here is derived from an EMBL/GenBank/DDBJ whole genome shotgun (WGS) entry which is preliminary data.</text>
</comment>
<feature type="non-terminal residue" evidence="2">
    <location>
        <position position="272"/>
    </location>
</feature>
<evidence type="ECO:0000313" key="3">
    <source>
        <dbReference type="Proteomes" id="UP001168972"/>
    </source>
</evidence>
<dbReference type="AlphaFoldDB" id="A0AA39C2Z0"/>
<feature type="region of interest" description="Disordered" evidence="1">
    <location>
        <begin position="252"/>
        <end position="272"/>
    </location>
</feature>
<feature type="compositionally biased region" description="Basic and acidic residues" evidence="1">
    <location>
        <begin position="148"/>
        <end position="157"/>
    </location>
</feature>
<protein>
    <submittedName>
        <fullName evidence="2">Uncharacterized protein</fullName>
    </submittedName>
</protein>
<reference evidence="2" key="1">
    <citation type="journal article" date="2023" name="bioRxiv">
        <title>Scaffold-level genome assemblies of two parasitoid biocontrol wasps reveal the parthenogenesis mechanism and an associated novel virus.</title>
        <authorList>
            <person name="Inwood S."/>
            <person name="Skelly J."/>
            <person name="Guhlin J."/>
            <person name="Harrop T."/>
            <person name="Goldson S."/>
            <person name="Dearden P."/>
        </authorList>
    </citation>
    <scope>NUCLEOTIDE SEQUENCE</scope>
    <source>
        <strain evidence="2">Lincoln</strain>
        <tissue evidence="2">Whole body</tissue>
    </source>
</reference>
<dbReference type="EMBL" id="JAQQBR010002627">
    <property type="protein sequence ID" value="KAK0156967.1"/>
    <property type="molecule type" value="Genomic_DNA"/>
</dbReference>
<reference evidence="2" key="2">
    <citation type="submission" date="2023-03" db="EMBL/GenBank/DDBJ databases">
        <authorList>
            <person name="Inwood S.N."/>
            <person name="Skelly J.G."/>
            <person name="Guhlin J."/>
            <person name="Harrop T.W.R."/>
            <person name="Goldson S.G."/>
            <person name="Dearden P.K."/>
        </authorList>
    </citation>
    <scope>NUCLEOTIDE SEQUENCE</scope>
    <source>
        <strain evidence="2">Lincoln</strain>
        <tissue evidence="2">Whole body</tissue>
    </source>
</reference>
<dbReference type="Proteomes" id="UP001168972">
    <property type="component" value="Unassembled WGS sequence"/>
</dbReference>
<name>A0AA39C2Z0_MICHY</name>
<evidence type="ECO:0000313" key="2">
    <source>
        <dbReference type="EMBL" id="KAK0156967.1"/>
    </source>
</evidence>